<evidence type="ECO:0000256" key="1">
    <source>
        <dbReference type="ARBA" id="ARBA00009981"/>
    </source>
</evidence>
<feature type="compositionally biased region" description="Polar residues" evidence="2">
    <location>
        <begin position="78"/>
        <end position="93"/>
    </location>
</feature>
<dbReference type="GeneID" id="45851189"/>
<evidence type="ECO:0000256" key="2">
    <source>
        <dbReference type="SAM" id="MobiDB-lite"/>
    </source>
</evidence>
<evidence type="ECO:0000313" key="4">
    <source>
        <dbReference type="Proteomes" id="UP000269665"/>
    </source>
</evidence>
<comment type="similarity">
    <text evidence="1">Belongs to the phD/YefM antitoxin family.</text>
</comment>
<dbReference type="KEGG" id="ppar:A8F97_17160"/>
<dbReference type="InterPro" id="IPR036165">
    <property type="entry name" value="YefM-like_sf"/>
</dbReference>
<sequence>MKSITYTYMREHLTEVLDELRNGVDFIVTQRGKPDIKLQGNQISDFPEESTGAYSSAPRGSSRVKTGEEVSVFPAPSTHGTVFVSKSGSTRRGSSAEHYEKRQTVSLPKKLSFVEAKTRTQKRHAGVIKILGDK</sequence>
<protein>
    <submittedName>
        <fullName evidence="3">Prevent-host-death family protein</fullName>
    </submittedName>
</protein>
<accession>A0A8B3FLF2</accession>
<name>A0A8B3FLF2_PECPM</name>
<dbReference type="OrthoDB" id="6507254at2"/>
<dbReference type="EMBL" id="PSZG01000001">
    <property type="protein sequence ID" value="RKO78760.1"/>
    <property type="molecule type" value="Genomic_DNA"/>
</dbReference>
<dbReference type="Proteomes" id="UP000269665">
    <property type="component" value="Unassembled WGS sequence"/>
</dbReference>
<dbReference type="NCBIfam" id="TIGR01552">
    <property type="entry name" value="phd_fam"/>
    <property type="match status" value="1"/>
</dbReference>
<dbReference type="RefSeq" id="WP_033072316.1">
    <property type="nucleotide sequence ID" value="NZ_CP015749.1"/>
</dbReference>
<comment type="caution">
    <text evidence="3">The sequence shown here is derived from an EMBL/GenBank/DDBJ whole genome shotgun (WGS) entry which is preliminary data.</text>
</comment>
<evidence type="ECO:0000313" key="3">
    <source>
        <dbReference type="EMBL" id="RKO78760.1"/>
    </source>
</evidence>
<dbReference type="AlphaFoldDB" id="A0A8B3FLF2"/>
<organism evidence="3 4">
    <name type="scientific">Pectobacterium parmentieri</name>
    <dbReference type="NCBI Taxonomy" id="1905730"/>
    <lineage>
        <taxon>Bacteria</taxon>
        <taxon>Pseudomonadati</taxon>
        <taxon>Pseudomonadota</taxon>
        <taxon>Gammaproteobacteria</taxon>
        <taxon>Enterobacterales</taxon>
        <taxon>Pectobacteriaceae</taxon>
        <taxon>Pectobacterium</taxon>
    </lineage>
</organism>
<dbReference type="Gene3D" id="3.40.1620.10">
    <property type="entry name" value="YefM-like domain"/>
    <property type="match status" value="1"/>
</dbReference>
<feature type="region of interest" description="Disordered" evidence="2">
    <location>
        <begin position="37"/>
        <end position="103"/>
    </location>
</feature>
<feature type="compositionally biased region" description="Basic and acidic residues" evidence="2">
    <location>
        <begin position="94"/>
        <end position="103"/>
    </location>
</feature>
<gene>
    <name evidence="3" type="ORF">C5E00_19270</name>
</gene>
<proteinExistence type="inferred from homology"/>
<reference evidence="3 4" key="1">
    <citation type="journal article" date="2018" name="BMC Genomics">
        <title>High genomic variability in the plant pathogenic bacterium Pectobacterium parmentieri deciphered from de novo assembled complete genomes.</title>
        <authorList>
            <person name="Zoledowska S."/>
            <person name="Motyka-Pomagruk A."/>
            <person name="Sledz W."/>
            <person name="Mengoni A."/>
            <person name="Lojkowska E."/>
        </authorList>
    </citation>
    <scope>NUCLEOTIDE SEQUENCE [LARGE SCALE GENOMIC DNA]</scope>
    <source>
        <strain evidence="3 4">IFB5626</strain>
    </source>
</reference>
<dbReference type="SUPFAM" id="SSF143120">
    <property type="entry name" value="YefM-like"/>
    <property type="match status" value="1"/>
</dbReference>